<keyword evidence="5" id="KW-1185">Reference proteome</keyword>
<comment type="caution">
    <text evidence="4">The sequence shown here is derived from an EMBL/GenBank/DDBJ whole genome shotgun (WGS) entry which is preliminary data.</text>
</comment>
<evidence type="ECO:0000256" key="2">
    <source>
        <dbReference type="SAM" id="MobiDB-lite"/>
    </source>
</evidence>
<dbReference type="Pfam" id="PF02720">
    <property type="entry name" value="DUF222"/>
    <property type="match status" value="1"/>
</dbReference>
<evidence type="ECO:0000256" key="1">
    <source>
        <dbReference type="ARBA" id="ARBA00023450"/>
    </source>
</evidence>
<comment type="similarity">
    <text evidence="1">Belongs to the Rv1128c/1148c/1588c/1702c/1945/3466 family.</text>
</comment>
<dbReference type="GO" id="GO:0004519">
    <property type="term" value="F:endonuclease activity"/>
    <property type="evidence" value="ECO:0007669"/>
    <property type="project" value="InterPro"/>
</dbReference>
<dbReference type="Proteomes" id="UP000247591">
    <property type="component" value="Unassembled WGS sequence"/>
</dbReference>
<dbReference type="InterPro" id="IPR003870">
    <property type="entry name" value="DUF222"/>
</dbReference>
<evidence type="ECO:0000313" key="5">
    <source>
        <dbReference type="Proteomes" id="UP000247591"/>
    </source>
</evidence>
<dbReference type="EMBL" id="QJSP01000003">
    <property type="protein sequence ID" value="PYE19422.1"/>
    <property type="molecule type" value="Genomic_DNA"/>
</dbReference>
<sequence>MNFRGLFERLSTMAADPLLLAPLDDVALSEETVFALRAKNVLDALLFRFTADLDKRGVAKTLGADSTAALLQSVQVSPAAAHRYVRVGRALGSIPSVAAYAVDGTLSGEHVDAIVKGLHHIDRRDPDLSESDRDDCVRGLLTEARISTPAAVIERAHEMAIAFSPPDKETPDAENDELNEVSFGTGDDGRTHGTLDLDKTLGEKLATALRPLAKPVPEPDGSPDPRSTPQRLAEALGKILDVFFAHHDRPVEGGVKPRVTMTVSAEQLLAFQMNGIAGAKVPTAPATFEWTGPVSVPTAQMTACDSVITKILLDNHAVPLQVGREFRTVTPAIRKALIARDKGCAFPGCGCPAGWTDAHHITFWSHGGETSLANTVLLCRRHHNYIHHKGWTVFLGHDGHPWFIAPGKTEPMRSHARRTLTNEPLAA</sequence>
<organism evidence="4 5">
    <name type="scientific">Williamsia limnetica</name>
    <dbReference type="NCBI Taxonomy" id="882452"/>
    <lineage>
        <taxon>Bacteria</taxon>
        <taxon>Bacillati</taxon>
        <taxon>Actinomycetota</taxon>
        <taxon>Actinomycetes</taxon>
        <taxon>Mycobacteriales</taxon>
        <taxon>Nocardiaceae</taxon>
        <taxon>Williamsia</taxon>
    </lineage>
</organism>
<dbReference type="RefSeq" id="WP_245937771.1">
    <property type="nucleotide sequence ID" value="NZ_QJSP01000003.1"/>
</dbReference>
<dbReference type="GO" id="GO:0003676">
    <property type="term" value="F:nucleic acid binding"/>
    <property type="evidence" value="ECO:0007669"/>
    <property type="project" value="InterPro"/>
</dbReference>
<dbReference type="Gene3D" id="1.10.30.50">
    <property type="match status" value="1"/>
</dbReference>
<dbReference type="InterPro" id="IPR003615">
    <property type="entry name" value="HNH_nuc"/>
</dbReference>
<feature type="region of interest" description="Disordered" evidence="2">
    <location>
        <begin position="210"/>
        <end position="230"/>
    </location>
</feature>
<accession>A0A318RM87</accession>
<dbReference type="CDD" id="cd00085">
    <property type="entry name" value="HNHc"/>
    <property type="match status" value="1"/>
</dbReference>
<feature type="domain" description="HNH nuclease" evidence="3">
    <location>
        <begin position="332"/>
        <end position="384"/>
    </location>
</feature>
<feature type="region of interest" description="Disordered" evidence="2">
    <location>
        <begin position="164"/>
        <end position="195"/>
    </location>
</feature>
<evidence type="ECO:0000313" key="4">
    <source>
        <dbReference type="EMBL" id="PYE19422.1"/>
    </source>
</evidence>
<protein>
    <submittedName>
        <fullName evidence="4">Uncharacterized protein DUF222</fullName>
    </submittedName>
</protein>
<gene>
    <name evidence="4" type="ORF">DFR67_103335</name>
</gene>
<dbReference type="SMART" id="SM00507">
    <property type="entry name" value="HNHc"/>
    <property type="match status" value="1"/>
</dbReference>
<reference evidence="4 5" key="1">
    <citation type="submission" date="2018-06" db="EMBL/GenBank/DDBJ databases">
        <title>Genomic Encyclopedia of Type Strains, Phase IV (KMG-IV): sequencing the most valuable type-strain genomes for metagenomic binning, comparative biology and taxonomic classification.</title>
        <authorList>
            <person name="Goeker M."/>
        </authorList>
    </citation>
    <scope>NUCLEOTIDE SEQUENCE [LARGE SCALE GENOMIC DNA]</scope>
    <source>
        <strain evidence="4 5">DSM 45521</strain>
    </source>
</reference>
<evidence type="ECO:0000259" key="3">
    <source>
        <dbReference type="SMART" id="SM00507"/>
    </source>
</evidence>
<dbReference type="Pfam" id="PF01844">
    <property type="entry name" value="HNH"/>
    <property type="match status" value="1"/>
</dbReference>
<name>A0A318RM87_WILLI</name>
<dbReference type="AlphaFoldDB" id="A0A318RM87"/>
<dbReference type="InterPro" id="IPR002711">
    <property type="entry name" value="HNH"/>
</dbReference>
<proteinExistence type="inferred from homology"/>
<dbReference type="GO" id="GO:0008270">
    <property type="term" value="F:zinc ion binding"/>
    <property type="evidence" value="ECO:0007669"/>
    <property type="project" value="InterPro"/>
</dbReference>